<evidence type="ECO:0000256" key="1">
    <source>
        <dbReference type="ARBA" id="ARBA00023015"/>
    </source>
</evidence>
<dbReference type="PANTHER" id="PTHR30055:SF234">
    <property type="entry name" value="HTH-TYPE TRANSCRIPTIONAL REGULATOR BETI"/>
    <property type="match status" value="1"/>
</dbReference>
<dbReference type="RefSeq" id="WP_082224729.1">
    <property type="nucleotide sequence ID" value="NZ_FOCO01000028.1"/>
</dbReference>
<dbReference type="InterPro" id="IPR009057">
    <property type="entry name" value="Homeodomain-like_sf"/>
</dbReference>
<dbReference type="Pfam" id="PF00440">
    <property type="entry name" value="TetR_N"/>
    <property type="match status" value="1"/>
</dbReference>
<gene>
    <name evidence="6" type="ORF">SAMN05216227_102840</name>
</gene>
<keyword evidence="1" id="KW-0805">Transcription regulation</keyword>
<dbReference type="Pfam" id="PF16925">
    <property type="entry name" value="TetR_C_13"/>
    <property type="match status" value="1"/>
</dbReference>
<dbReference type="Proteomes" id="UP000183002">
    <property type="component" value="Unassembled WGS sequence"/>
</dbReference>
<evidence type="ECO:0000256" key="2">
    <source>
        <dbReference type="ARBA" id="ARBA00023125"/>
    </source>
</evidence>
<evidence type="ECO:0000259" key="5">
    <source>
        <dbReference type="PROSITE" id="PS50977"/>
    </source>
</evidence>
<feature type="DNA-binding region" description="H-T-H motif" evidence="4">
    <location>
        <begin position="35"/>
        <end position="54"/>
    </location>
</feature>
<dbReference type="InterPro" id="IPR036271">
    <property type="entry name" value="Tet_transcr_reg_TetR-rel_C_sf"/>
</dbReference>
<name>A0A1H8K144_9RHOB</name>
<evidence type="ECO:0000313" key="7">
    <source>
        <dbReference type="Proteomes" id="UP000183002"/>
    </source>
</evidence>
<keyword evidence="7" id="KW-1185">Reference proteome</keyword>
<evidence type="ECO:0000256" key="3">
    <source>
        <dbReference type="ARBA" id="ARBA00023163"/>
    </source>
</evidence>
<accession>A0A1H8K144</accession>
<sequence length="218" mass="23833">MTMTRAKNLPAEERRNVTVEAVITLAATMNPGDITTAAIAKHMHLTQGALFRHFPNKEAIWHAVMQWVATHLMARIDKSAAKIKAPLEAMAAMFQAHVAFVAEHPGAPRMLFGELQGADMTPAKRLARAMMVQYAARLNDLILAAKARGDLPQDLDVEAATVLFIGTIQGLVMQALISGDMAQMVTMAPRVFHIYRLGIENAASDIRNQTSGEIRHVS</sequence>
<feature type="domain" description="HTH tetR-type" evidence="5">
    <location>
        <begin position="12"/>
        <end position="72"/>
    </location>
</feature>
<proteinExistence type="predicted"/>
<reference evidence="6 7" key="1">
    <citation type="submission" date="2016-10" db="EMBL/GenBank/DDBJ databases">
        <authorList>
            <person name="de Groot N.N."/>
        </authorList>
    </citation>
    <scope>NUCLEOTIDE SEQUENCE [LARGE SCALE GENOMIC DNA]</scope>
    <source>
        <strain evidence="6 7">CGMCC 1.10836</strain>
    </source>
</reference>
<dbReference type="GO" id="GO:0003700">
    <property type="term" value="F:DNA-binding transcription factor activity"/>
    <property type="evidence" value="ECO:0007669"/>
    <property type="project" value="TreeGrafter"/>
</dbReference>
<dbReference type="SUPFAM" id="SSF46689">
    <property type="entry name" value="Homeodomain-like"/>
    <property type="match status" value="1"/>
</dbReference>
<dbReference type="GO" id="GO:0000976">
    <property type="term" value="F:transcription cis-regulatory region binding"/>
    <property type="evidence" value="ECO:0007669"/>
    <property type="project" value="TreeGrafter"/>
</dbReference>
<organism evidence="6 7">
    <name type="scientific">Pseudorhodobacter antarcticus</name>
    <dbReference type="NCBI Taxonomy" id="1077947"/>
    <lineage>
        <taxon>Bacteria</taxon>
        <taxon>Pseudomonadati</taxon>
        <taxon>Pseudomonadota</taxon>
        <taxon>Alphaproteobacteria</taxon>
        <taxon>Rhodobacterales</taxon>
        <taxon>Paracoccaceae</taxon>
        <taxon>Pseudorhodobacter</taxon>
    </lineage>
</organism>
<dbReference type="SUPFAM" id="SSF48498">
    <property type="entry name" value="Tetracyclin repressor-like, C-terminal domain"/>
    <property type="match status" value="1"/>
</dbReference>
<dbReference type="STRING" id="1077947.SAMN05216227_102840"/>
<dbReference type="InterPro" id="IPR001647">
    <property type="entry name" value="HTH_TetR"/>
</dbReference>
<dbReference type="Gene3D" id="1.10.357.10">
    <property type="entry name" value="Tetracycline Repressor, domain 2"/>
    <property type="match status" value="1"/>
</dbReference>
<evidence type="ECO:0000313" key="6">
    <source>
        <dbReference type="EMBL" id="SEN86680.1"/>
    </source>
</evidence>
<dbReference type="OrthoDB" id="5293556at2"/>
<dbReference type="PROSITE" id="PS50977">
    <property type="entry name" value="HTH_TETR_2"/>
    <property type="match status" value="1"/>
</dbReference>
<evidence type="ECO:0000256" key="4">
    <source>
        <dbReference type="PROSITE-ProRule" id="PRU00335"/>
    </source>
</evidence>
<dbReference type="PANTHER" id="PTHR30055">
    <property type="entry name" value="HTH-TYPE TRANSCRIPTIONAL REGULATOR RUTR"/>
    <property type="match status" value="1"/>
</dbReference>
<protein>
    <submittedName>
        <fullName evidence="6">Transcriptional regulator, TetR family</fullName>
    </submittedName>
</protein>
<dbReference type="AlphaFoldDB" id="A0A1H8K144"/>
<dbReference type="InterPro" id="IPR050109">
    <property type="entry name" value="HTH-type_TetR-like_transc_reg"/>
</dbReference>
<keyword evidence="3" id="KW-0804">Transcription</keyword>
<dbReference type="EMBL" id="FOCO01000028">
    <property type="protein sequence ID" value="SEN86680.1"/>
    <property type="molecule type" value="Genomic_DNA"/>
</dbReference>
<dbReference type="InterPro" id="IPR011075">
    <property type="entry name" value="TetR_C"/>
</dbReference>
<keyword evidence="2 4" id="KW-0238">DNA-binding</keyword>